<dbReference type="STRING" id="7222.B4J3N6"/>
<dbReference type="GO" id="GO:0005758">
    <property type="term" value="C:mitochondrial intermembrane space"/>
    <property type="evidence" value="ECO:0007669"/>
    <property type="project" value="UniProtKB-SubCell"/>
</dbReference>
<gene>
    <name evidence="6" type="primary">Dgri\GH14781</name>
    <name evidence="6" type="ORF">Dgri_GH14781</name>
</gene>
<organism evidence="7">
    <name type="scientific">Drosophila grimshawi</name>
    <name type="common">Hawaiian fruit fly</name>
    <name type="synonym">Idiomyia grimshawi</name>
    <dbReference type="NCBI Taxonomy" id="7222"/>
    <lineage>
        <taxon>Eukaryota</taxon>
        <taxon>Metazoa</taxon>
        <taxon>Ecdysozoa</taxon>
        <taxon>Arthropoda</taxon>
        <taxon>Hexapoda</taxon>
        <taxon>Insecta</taxon>
        <taxon>Pterygota</taxon>
        <taxon>Neoptera</taxon>
        <taxon>Endopterygota</taxon>
        <taxon>Diptera</taxon>
        <taxon>Brachycera</taxon>
        <taxon>Muscomorpha</taxon>
        <taxon>Ephydroidea</taxon>
        <taxon>Drosophilidae</taxon>
        <taxon>Drosophila</taxon>
        <taxon>Hawaiian Drosophila</taxon>
    </lineage>
</organism>
<protein>
    <recommendedName>
        <fullName evidence="5">Coiled-coil-helix-coiled-coil-helix domain-containing protein 7</fullName>
    </recommendedName>
</protein>
<name>B4J3N6_DROGR</name>
<dbReference type="eggNOG" id="KOG4618">
    <property type="taxonomic scope" value="Eukaryota"/>
</dbReference>
<evidence type="ECO:0000256" key="3">
    <source>
        <dbReference type="ARBA" id="ARBA00023157"/>
    </source>
</evidence>
<dbReference type="Proteomes" id="UP000001070">
    <property type="component" value="Unassembled WGS sequence"/>
</dbReference>
<dbReference type="InParanoid" id="B4J3N6"/>
<evidence type="ECO:0000256" key="4">
    <source>
        <dbReference type="ARBA" id="ARBA00038205"/>
    </source>
</evidence>
<accession>B4J3N6</accession>
<dbReference type="PANTHER" id="PTHR46811">
    <property type="entry name" value="COILED-COIL-HELIX-COILED-COIL-HELIX DOMAIN-CONTAINING PROTEIN 7"/>
    <property type="match status" value="1"/>
</dbReference>
<proteinExistence type="inferred from homology"/>
<comment type="subcellular location">
    <subcellularLocation>
        <location evidence="1">Mitochondrion intermembrane space</location>
    </subcellularLocation>
</comment>
<dbReference type="SUPFAM" id="SSF47072">
    <property type="entry name" value="Cysteine alpha-hairpin motif"/>
    <property type="match status" value="1"/>
</dbReference>
<dbReference type="InterPro" id="IPR048280">
    <property type="entry name" value="COX6B-like"/>
</dbReference>
<dbReference type="InterPro" id="IPR051040">
    <property type="entry name" value="COX23"/>
</dbReference>
<dbReference type="PANTHER" id="PTHR46811:SF1">
    <property type="entry name" value="COILED-COIL-HELIX-COILED-COIL-HELIX DOMAIN-CONTAINING PROTEIN 7"/>
    <property type="match status" value="1"/>
</dbReference>
<dbReference type="EMBL" id="CH916366">
    <property type="protein sequence ID" value="EDV97267.1"/>
    <property type="molecule type" value="Genomic_DNA"/>
</dbReference>
<evidence type="ECO:0000256" key="1">
    <source>
        <dbReference type="ARBA" id="ARBA00004569"/>
    </source>
</evidence>
<dbReference type="GO" id="GO:0033108">
    <property type="term" value="P:mitochondrial respiratory chain complex assembly"/>
    <property type="evidence" value="ECO:0007669"/>
    <property type="project" value="TreeGrafter"/>
</dbReference>
<dbReference type="PhylomeDB" id="B4J3N6"/>
<evidence type="ECO:0000313" key="6">
    <source>
        <dbReference type="EMBL" id="EDV97267.1"/>
    </source>
</evidence>
<keyword evidence="3" id="KW-1015">Disulfide bond</keyword>
<dbReference type="Pfam" id="PF02297">
    <property type="entry name" value="COX6B"/>
    <property type="match status" value="1"/>
</dbReference>
<dbReference type="OMA" id="QELSYKC"/>
<keyword evidence="2" id="KW-0496">Mitochondrion</keyword>
<dbReference type="HOGENOM" id="CLU_175044_0_0_1"/>
<evidence type="ECO:0000313" key="7">
    <source>
        <dbReference type="Proteomes" id="UP000001070"/>
    </source>
</evidence>
<dbReference type="InterPro" id="IPR009069">
    <property type="entry name" value="Cys_alpha_HP_mot_SF"/>
</dbReference>
<dbReference type="FunCoup" id="B4J3N6">
    <property type="interactions" value="532"/>
</dbReference>
<sequence length="85" mass="10145">MPRNPNAERDNPCLREQELSFNCLNKNNFDRDICEVYFANYNNCKEFWNKVRSDRRAKGIEPYLPPIEERAAIKADYMKTKPKSK</sequence>
<dbReference type="KEGG" id="dgr:6556565"/>
<comment type="similarity">
    <text evidence="4">Belongs to the CHCHD7 family.</text>
</comment>
<reference evidence="6 7" key="1">
    <citation type="journal article" date="2007" name="Nature">
        <title>Evolution of genes and genomes on the Drosophila phylogeny.</title>
        <authorList>
            <consortium name="Drosophila 12 Genomes Consortium"/>
            <person name="Clark A.G."/>
            <person name="Eisen M.B."/>
            <person name="Smith D.R."/>
            <person name="Bergman C.M."/>
            <person name="Oliver B."/>
            <person name="Markow T.A."/>
            <person name="Kaufman T.C."/>
            <person name="Kellis M."/>
            <person name="Gelbart W."/>
            <person name="Iyer V.N."/>
            <person name="Pollard D.A."/>
            <person name="Sackton T.B."/>
            <person name="Larracuente A.M."/>
            <person name="Singh N.D."/>
            <person name="Abad J.P."/>
            <person name="Abt D.N."/>
            <person name="Adryan B."/>
            <person name="Aguade M."/>
            <person name="Akashi H."/>
            <person name="Anderson W.W."/>
            <person name="Aquadro C.F."/>
            <person name="Ardell D.H."/>
            <person name="Arguello R."/>
            <person name="Artieri C.G."/>
            <person name="Barbash D.A."/>
            <person name="Barker D."/>
            <person name="Barsanti P."/>
            <person name="Batterham P."/>
            <person name="Batzoglou S."/>
            <person name="Begun D."/>
            <person name="Bhutkar A."/>
            <person name="Blanco E."/>
            <person name="Bosak S.A."/>
            <person name="Bradley R.K."/>
            <person name="Brand A.D."/>
            <person name="Brent M.R."/>
            <person name="Brooks A.N."/>
            <person name="Brown R.H."/>
            <person name="Butlin R.K."/>
            <person name="Caggese C."/>
            <person name="Calvi B.R."/>
            <person name="Bernardo de Carvalho A."/>
            <person name="Caspi A."/>
            <person name="Castrezana S."/>
            <person name="Celniker S.E."/>
            <person name="Chang J.L."/>
            <person name="Chapple C."/>
            <person name="Chatterji S."/>
            <person name="Chinwalla A."/>
            <person name="Civetta A."/>
            <person name="Clifton S.W."/>
            <person name="Comeron J.M."/>
            <person name="Costello J.C."/>
            <person name="Coyne J.A."/>
            <person name="Daub J."/>
            <person name="David R.G."/>
            <person name="Delcher A.L."/>
            <person name="Delehaunty K."/>
            <person name="Do C.B."/>
            <person name="Ebling H."/>
            <person name="Edwards K."/>
            <person name="Eickbush T."/>
            <person name="Evans J.D."/>
            <person name="Filipski A."/>
            <person name="Findeiss S."/>
            <person name="Freyhult E."/>
            <person name="Fulton L."/>
            <person name="Fulton R."/>
            <person name="Garcia A.C."/>
            <person name="Gardiner A."/>
            <person name="Garfield D.A."/>
            <person name="Garvin B.E."/>
            <person name="Gibson G."/>
            <person name="Gilbert D."/>
            <person name="Gnerre S."/>
            <person name="Godfrey J."/>
            <person name="Good R."/>
            <person name="Gotea V."/>
            <person name="Gravely B."/>
            <person name="Greenberg A.J."/>
            <person name="Griffiths-Jones S."/>
            <person name="Gross S."/>
            <person name="Guigo R."/>
            <person name="Gustafson E.A."/>
            <person name="Haerty W."/>
            <person name="Hahn M.W."/>
            <person name="Halligan D.L."/>
            <person name="Halpern A.L."/>
            <person name="Halter G.M."/>
            <person name="Han M.V."/>
            <person name="Heger A."/>
            <person name="Hillier L."/>
            <person name="Hinrichs A.S."/>
            <person name="Holmes I."/>
            <person name="Hoskins R.A."/>
            <person name="Hubisz M.J."/>
            <person name="Hultmark D."/>
            <person name="Huntley M.A."/>
            <person name="Jaffe D.B."/>
            <person name="Jagadeeshan S."/>
            <person name="Jeck W.R."/>
            <person name="Johnson J."/>
            <person name="Jones C.D."/>
            <person name="Jordan W.C."/>
            <person name="Karpen G.H."/>
            <person name="Kataoka E."/>
            <person name="Keightley P.D."/>
            <person name="Kheradpour P."/>
            <person name="Kirkness E.F."/>
            <person name="Koerich L.B."/>
            <person name="Kristiansen K."/>
            <person name="Kudrna D."/>
            <person name="Kulathinal R.J."/>
            <person name="Kumar S."/>
            <person name="Kwok R."/>
            <person name="Lander E."/>
            <person name="Langley C.H."/>
            <person name="Lapoint R."/>
            <person name="Lazzaro B.P."/>
            <person name="Lee S.J."/>
            <person name="Levesque L."/>
            <person name="Li R."/>
            <person name="Lin C.F."/>
            <person name="Lin M.F."/>
            <person name="Lindblad-Toh K."/>
            <person name="Llopart A."/>
            <person name="Long M."/>
            <person name="Low L."/>
            <person name="Lozovsky E."/>
            <person name="Lu J."/>
            <person name="Luo M."/>
            <person name="Machado C.A."/>
            <person name="Makalowski W."/>
            <person name="Marzo M."/>
            <person name="Matsuda M."/>
            <person name="Matzkin L."/>
            <person name="McAllister B."/>
            <person name="McBride C.S."/>
            <person name="McKernan B."/>
            <person name="McKernan K."/>
            <person name="Mendez-Lago M."/>
            <person name="Minx P."/>
            <person name="Mollenhauer M.U."/>
            <person name="Montooth K."/>
            <person name="Mount S.M."/>
            <person name="Mu X."/>
            <person name="Myers E."/>
            <person name="Negre B."/>
            <person name="Newfeld S."/>
            <person name="Nielsen R."/>
            <person name="Noor M.A."/>
            <person name="O'Grady P."/>
            <person name="Pachter L."/>
            <person name="Papaceit M."/>
            <person name="Parisi M.J."/>
            <person name="Parisi M."/>
            <person name="Parts L."/>
            <person name="Pedersen J.S."/>
            <person name="Pesole G."/>
            <person name="Phillippy A.M."/>
            <person name="Ponting C.P."/>
            <person name="Pop M."/>
            <person name="Porcelli D."/>
            <person name="Powell J.R."/>
            <person name="Prohaska S."/>
            <person name="Pruitt K."/>
            <person name="Puig M."/>
            <person name="Quesneville H."/>
            <person name="Ram K.R."/>
            <person name="Rand D."/>
            <person name="Rasmussen M.D."/>
            <person name="Reed L.K."/>
            <person name="Reenan R."/>
            <person name="Reily A."/>
            <person name="Remington K.A."/>
            <person name="Rieger T.T."/>
            <person name="Ritchie M.G."/>
            <person name="Robin C."/>
            <person name="Rogers Y.H."/>
            <person name="Rohde C."/>
            <person name="Rozas J."/>
            <person name="Rubenfield M.J."/>
            <person name="Ruiz A."/>
            <person name="Russo S."/>
            <person name="Salzberg S.L."/>
            <person name="Sanchez-Gracia A."/>
            <person name="Saranga D.J."/>
            <person name="Sato H."/>
            <person name="Schaeffer S.W."/>
            <person name="Schatz M.C."/>
            <person name="Schlenke T."/>
            <person name="Schwartz R."/>
            <person name="Segarra C."/>
            <person name="Singh R.S."/>
            <person name="Sirot L."/>
            <person name="Sirota M."/>
            <person name="Sisneros N.B."/>
            <person name="Smith C.D."/>
            <person name="Smith T.F."/>
            <person name="Spieth J."/>
            <person name="Stage D.E."/>
            <person name="Stark A."/>
            <person name="Stephan W."/>
            <person name="Strausberg R.L."/>
            <person name="Strempel S."/>
            <person name="Sturgill D."/>
            <person name="Sutton G."/>
            <person name="Sutton G.G."/>
            <person name="Tao W."/>
            <person name="Teichmann S."/>
            <person name="Tobari Y.N."/>
            <person name="Tomimura Y."/>
            <person name="Tsolas J.M."/>
            <person name="Valente V.L."/>
            <person name="Venter E."/>
            <person name="Venter J.C."/>
            <person name="Vicario S."/>
            <person name="Vieira F.G."/>
            <person name="Vilella A.J."/>
            <person name="Villasante A."/>
            <person name="Walenz B."/>
            <person name="Wang J."/>
            <person name="Wasserman M."/>
            <person name="Watts T."/>
            <person name="Wilson D."/>
            <person name="Wilson R.K."/>
            <person name="Wing R.A."/>
            <person name="Wolfner M.F."/>
            <person name="Wong A."/>
            <person name="Wong G.K."/>
            <person name="Wu C.I."/>
            <person name="Wu G."/>
            <person name="Yamamoto D."/>
            <person name="Yang H.P."/>
            <person name="Yang S.P."/>
            <person name="Yorke J.A."/>
            <person name="Yoshida K."/>
            <person name="Zdobnov E."/>
            <person name="Zhang P."/>
            <person name="Zhang Y."/>
            <person name="Zimin A.V."/>
            <person name="Baldwin J."/>
            <person name="Abdouelleil A."/>
            <person name="Abdulkadir J."/>
            <person name="Abebe A."/>
            <person name="Abera B."/>
            <person name="Abreu J."/>
            <person name="Acer S.C."/>
            <person name="Aftuck L."/>
            <person name="Alexander A."/>
            <person name="An P."/>
            <person name="Anderson E."/>
            <person name="Anderson S."/>
            <person name="Arachi H."/>
            <person name="Azer M."/>
            <person name="Bachantsang P."/>
            <person name="Barry A."/>
            <person name="Bayul T."/>
            <person name="Berlin A."/>
            <person name="Bessette D."/>
            <person name="Bloom T."/>
            <person name="Blye J."/>
            <person name="Boguslavskiy L."/>
            <person name="Bonnet C."/>
            <person name="Boukhgalter B."/>
            <person name="Bourzgui I."/>
            <person name="Brown A."/>
            <person name="Cahill P."/>
            <person name="Channer S."/>
            <person name="Cheshatsang Y."/>
            <person name="Chuda L."/>
            <person name="Citroen M."/>
            <person name="Collymore A."/>
            <person name="Cooke P."/>
            <person name="Costello M."/>
            <person name="D'Aco K."/>
            <person name="Daza R."/>
            <person name="De Haan G."/>
            <person name="DeGray S."/>
            <person name="DeMaso C."/>
            <person name="Dhargay N."/>
            <person name="Dooley K."/>
            <person name="Dooley E."/>
            <person name="Doricent M."/>
            <person name="Dorje P."/>
            <person name="Dorjee K."/>
            <person name="Dupes A."/>
            <person name="Elong R."/>
            <person name="Falk J."/>
            <person name="Farina A."/>
            <person name="Faro S."/>
            <person name="Ferguson D."/>
            <person name="Fisher S."/>
            <person name="Foley C.D."/>
            <person name="Franke A."/>
            <person name="Friedrich D."/>
            <person name="Gadbois L."/>
            <person name="Gearin G."/>
            <person name="Gearin C.R."/>
            <person name="Giannoukos G."/>
            <person name="Goode T."/>
            <person name="Graham J."/>
            <person name="Grandbois E."/>
            <person name="Grewal S."/>
            <person name="Gyaltsen K."/>
            <person name="Hafez N."/>
            <person name="Hagos B."/>
            <person name="Hall J."/>
            <person name="Henson C."/>
            <person name="Hollinger A."/>
            <person name="Honan T."/>
            <person name="Huard M.D."/>
            <person name="Hughes L."/>
            <person name="Hurhula B."/>
            <person name="Husby M.E."/>
            <person name="Kamat A."/>
            <person name="Kanga B."/>
            <person name="Kashin S."/>
            <person name="Khazanovich D."/>
            <person name="Kisner P."/>
            <person name="Lance K."/>
            <person name="Lara M."/>
            <person name="Lee W."/>
            <person name="Lennon N."/>
            <person name="Letendre F."/>
            <person name="LeVine R."/>
            <person name="Lipovsky A."/>
            <person name="Liu X."/>
            <person name="Liu J."/>
            <person name="Liu S."/>
            <person name="Lokyitsang T."/>
            <person name="Lokyitsang Y."/>
            <person name="Lubonja R."/>
            <person name="Lui A."/>
            <person name="MacDonald P."/>
            <person name="Magnisalis V."/>
            <person name="Maru K."/>
            <person name="Matthews C."/>
            <person name="McCusker W."/>
            <person name="McDonough S."/>
            <person name="Mehta T."/>
            <person name="Meldrim J."/>
            <person name="Meneus L."/>
            <person name="Mihai O."/>
            <person name="Mihalev A."/>
            <person name="Mihova T."/>
            <person name="Mittelman R."/>
            <person name="Mlenga V."/>
            <person name="Montmayeur A."/>
            <person name="Mulrain L."/>
            <person name="Navidi A."/>
            <person name="Naylor J."/>
            <person name="Negash T."/>
            <person name="Nguyen T."/>
            <person name="Nguyen N."/>
            <person name="Nicol R."/>
            <person name="Norbu C."/>
            <person name="Norbu N."/>
            <person name="Novod N."/>
            <person name="O'Neill B."/>
            <person name="Osman S."/>
            <person name="Markiewicz E."/>
            <person name="Oyono O.L."/>
            <person name="Patti C."/>
            <person name="Phunkhang P."/>
            <person name="Pierre F."/>
            <person name="Priest M."/>
            <person name="Raghuraman S."/>
            <person name="Rege F."/>
            <person name="Reyes R."/>
            <person name="Rise C."/>
            <person name="Rogov P."/>
            <person name="Ross K."/>
            <person name="Ryan E."/>
            <person name="Settipalli S."/>
            <person name="Shea T."/>
            <person name="Sherpa N."/>
            <person name="Shi L."/>
            <person name="Shih D."/>
            <person name="Sparrow T."/>
            <person name="Spaulding J."/>
            <person name="Stalker J."/>
            <person name="Stange-Thomann N."/>
            <person name="Stavropoulos S."/>
            <person name="Stone C."/>
            <person name="Strader C."/>
            <person name="Tesfaye S."/>
            <person name="Thomson T."/>
            <person name="Thoulutsang Y."/>
            <person name="Thoulutsang D."/>
            <person name="Topham K."/>
            <person name="Topping I."/>
            <person name="Tsamla T."/>
            <person name="Vassiliev H."/>
            <person name="Vo A."/>
            <person name="Wangchuk T."/>
            <person name="Wangdi T."/>
            <person name="Weiand M."/>
            <person name="Wilkinson J."/>
            <person name="Wilson A."/>
            <person name="Yadav S."/>
            <person name="Young G."/>
            <person name="Yu Q."/>
            <person name="Zembek L."/>
            <person name="Zhong D."/>
            <person name="Zimmer A."/>
            <person name="Zwirko Z."/>
            <person name="Jaffe D.B."/>
            <person name="Alvarez P."/>
            <person name="Brockman W."/>
            <person name="Butler J."/>
            <person name="Chin C."/>
            <person name="Gnerre S."/>
            <person name="Grabherr M."/>
            <person name="Kleber M."/>
            <person name="Mauceli E."/>
            <person name="MacCallum I."/>
        </authorList>
    </citation>
    <scope>NUCLEOTIDE SEQUENCE [LARGE SCALE GENOMIC DNA]</scope>
    <source>
        <strain evidence="7">Tucson 15287-2541.00</strain>
    </source>
</reference>
<evidence type="ECO:0000256" key="5">
    <source>
        <dbReference type="ARBA" id="ARBA00039509"/>
    </source>
</evidence>
<dbReference type="OrthoDB" id="9971592at2759"/>
<dbReference type="AlphaFoldDB" id="B4J3N6"/>
<dbReference type="PROSITE" id="PS51808">
    <property type="entry name" value="CHCH"/>
    <property type="match status" value="1"/>
</dbReference>
<keyword evidence="7" id="KW-1185">Reference proteome</keyword>
<evidence type="ECO:0000256" key="2">
    <source>
        <dbReference type="ARBA" id="ARBA00023128"/>
    </source>
</evidence>